<proteinExistence type="predicted"/>
<dbReference type="AlphaFoldDB" id="X1SXP8"/>
<sequence>MYEEIIEQLAETFKDDFQLVGHDLGAMEGLVQQKMQSLGLGLLQKLVNSQRNGYQGSSLYCSCGGSMKFVQHRNRDIHTLFGWIKIKRAYYYCADCGKSLVPYDKS</sequence>
<feature type="non-terminal residue" evidence="1">
    <location>
        <position position="106"/>
    </location>
</feature>
<comment type="caution">
    <text evidence="1">The sequence shown here is derived from an EMBL/GenBank/DDBJ whole genome shotgun (WGS) entry which is preliminary data.</text>
</comment>
<gene>
    <name evidence="1" type="ORF">S12H4_21028</name>
</gene>
<organism evidence="1">
    <name type="scientific">marine sediment metagenome</name>
    <dbReference type="NCBI Taxonomy" id="412755"/>
    <lineage>
        <taxon>unclassified sequences</taxon>
        <taxon>metagenomes</taxon>
        <taxon>ecological metagenomes</taxon>
    </lineage>
</organism>
<accession>X1SXP8</accession>
<reference evidence="1" key="1">
    <citation type="journal article" date="2014" name="Front. Microbiol.">
        <title>High frequency of phylogenetically diverse reductive dehalogenase-homologous genes in deep subseafloor sedimentary metagenomes.</title>
        <authorList>
            <person name="Kawai M."/>
            <person name="Futagami T."/>
            <person name="Toyoda A."/>
            <person name="Takaki Y."/>
            <person name="Nishi S."/>
            <person name="Hori S."/>
            <person name="Arai W."/>
            <person name="Tsubouchi T."/>
            <person name="Morono Y."/>
            <person name="Uchiyama I."/>
            <person name="Ito T."/>
            <person name="Fujiyama A."/>
            <person name="Inagaki F."/>
            <person name="Takami H."/>
        </authorList>
    </citation>
    <scope>NUCLEOTIDE SEQUENCE</scope>
    <source>
        <strain evidence="1">Expedition CK06-06</strain>
    </source>
</reference>
<dbReference type="EMBL" id="BARW01010755">
    <property type="protein sequence ID" value="GAI80105.1"/>
    <property type="molecule type" value="Genomic_DNA"/>
</dbReference>
<protein>
    <submittedName>
        <fullName evidence="1">Uncharacterized protein</fullName>
    </submittedName>
</protein>
<name>X1SXP8_9ZZZZ</name>
<evidence type="ECO:0000313" key="1">
    <source>
        <dbReference type="EMBL" id="GAI80105.1"/>
    </source>
</evidence>